<evidence type="ECO:0000256" key="1">
    <source>
        <dbReference type="SAM" id="Phobius"/>
    </source>
</evidence>
<gene>
    <name evidence="2" type="ORF">V5O48_011893</name>
</gene>
<feature type="transmembrane region" description="Helical" evidence="1">
    <location>
        <begin position="219"/>
        <end position="240"/>
    </location>
</feature>
<keyword evidence="1" id="KW-0812">Transmembrane</keyword>
<protein>
    <submittedName>
        <fullName evidence="2">Uncharacterized protein</fullName>
    </submittedName>
</protein>
<organism evidence="2 3">
    <name type="scientific">Marasmius crinis-equi</name>
    <dbReference type="NCBI Taxonomy" id="585013"/>
    <lineage>
        <taxon>Eukaryota</taxon>
        <taxon>Fungi</taxon>
        <taxon>Dikarya</taxon>
        <taxon>Basidiomycota</taxon>
        <taxon>Agaricomycotina</taxon>
        <taxon>Agaricomycetes</taxon>
        <taxon>Agaricomycetidae</taxon>
        <taxon>Agaricales</taxon>
        <taxon>Marasmiineae</taxon>
        <taxon>Marasmiaceae</taxon>
        <taxon>Marasmius</taxon>
    </lineage>
</organism>
<dbReference type="EMBL" id="JBAHYK010001000">
    <property type="protein sequence ID" value="KAL0570063.1"/>
    <property type="molecule type" value="Genomic_DNA"/>
</dbReference>
<evidence type="ECO:0000313" key="3">
    <source>
        <dbReference type="Proteomes" id="UP001465976"/>
    </source>
</evidence>
<feature type="transmembrane region" description="Helical" evidence="1">
    <location>
        <begin position="47"/>
        <end position="75"/>
    </location>
</feature>
<reference evidence="2 3" key="1">
    <citation type="submission" date="2024-02" db="EMBL/GenBank/DDBJ databases">
        <title>A draft genome for the cacao thread blight pathogen Marasmius crinis-equi.</title>
        <authorList>
            <person name="Cohen S.P."/>
            <person name="Baruah I.K."/>
            <person name="Amoako-Attah I."/>
            <person name="Bukari Y."/>
            <person name="Meinhardt L.W."/>
            <person name="Bailey B.A."/>
        </authorList>
    </citation>
    <scope>NUCLEOTIDE SEQUENCE [LARGE SCALE GENOMIC DNA]</scope>
    <source>
        <strain evidence="2 3">GH-76</strain>
    </source>
</reference>
<feature type="transmembrane region" description="Helical" evidence="1">
    <location>
        <begin position="119"/>
        <end position="137"/>
    </location>
</feature>
<comment type="caution">
    <text evidence="2">The sequence shown here is derived from an EMBL/GenBank/DDBJ whole genome shotgun (WGS) entry which is preliminary data.</text>
</comment>
<feature type="transmembrane region" description="Helical" evidence="1">
    <location>
        <begin position="252"/>
        <end position="273"/>
    </location>
</feature>
<keyword evidence="3" id="KW-1185">Reference proteome</keyword>
<keyword evidence="1" id="KW-0472">Membrane</keyword>
<name>A0ABR3F496_9AGAR</name>
<sequence>MPASPLVVLFFSGWSQMLVYGFNAVLFVIGMYLLGKRKAREGILFQVMSSVILFALATVSAVVGTVMVVAGYASITAPIAVNLKACSIIQYVVLHLIDFAAFSVLIFRCFNIWSRDWKVIAVPVVAILTETGVYYAGLREYIKIQFATGLQQQASGDVLQKSLGLTTAALVLAAFSNALLTLLIAGRIWWLKRRLKRVLSGGRGLGGIAGNLPQKYDSVIAITMESGIIIPIFQIIYLVYMVRNATSADHDALTIMAFMLPQVIAFAPLLIMVRVGLGVTVETDRDVITSVDIIDHHRPVELELDSVSGRKGLTL</sequence>
<accession>A0ABR3F496</accession>
<feature type="transmembrane region" description="Helical" evidence="1">
    <location>
        <begin position="168"/>
        <end position="190"/>
    </location>
</feature>
<keyword evidence="1" id="KW-1133">Transmembrane helix</keyword>
<dbReference type="Proteomes" id="UP001465976">
    <property type="component" value="Unassembled WGS sequence"/>
</dbReference>
<evidence type="ECO:0000313" key="2">
    <source>
        <dbReference type="EMBL" id="KAL0570063.1"/>
    </source>
</evidence>
<feature type="transmembrane region" description="Helical" evidence="1">
    <location>
        <begin position="6"/>
        <end position="35"/>
    </location>
</feature>
<feature type="transmembrane region" description="Helical" evidence="1">
    <location>
        <begin position="87"/>
        <end position="107"/>
    </location>
</feature>
<proteinExistence type="predicted"/>